<protein>
    <recommendedName>
        <fullName evidence="3">Mitochondria-eating protein C-terminal domain-containing protein</fullName>
    </recommendedName>
</protein>
<dbReference type="AlphaFoldDB" id="A0A9D4K6S0"/>
<comment type="caution">
    <text evidence="4">The sequence shown here is derived from an EMBL/GenBank/DDBJ whole genome shotgun (WGS) entry which is preliminary data.</text>
</comment>
<organism evidence="4 5">
    <name type="scientific">Dreissena polymorpha</name>
    <name type="common">Zebra mussel</name>
    <name type="synonym">Mytilus polymorpha</name>
    <dbReference type="NCBI Taxonomy" id="45954"/>
    <lineage>
        <taxon>Eukaryota</taxon>
        <taxon>Metazoa</taxon>
        <taxon>Spiralia</taxon>
        <taxon>Lophotrochozoa</taxon>
        <taxon>Mollusca</taxon>
        <taxon>Bivalvia</taxon>
        <taxon>Autobranchia</taxon>
        <taxon>Heteroconchia</taxon>
        <taxon>Euheterodonta</taxon>
        <taxon>Imparidentia</taxon>
        <taxon>Neoheterodontei</taxon>
        <taxon>Myida</taxon>
        <taxon>Dreissenoidea</taxon>
        <taxon>Dreissenidae</taxon>
        <taxon>Dreissena</taxon>
    </lineage>
</organism>
<gene>
    <name evidence="4" type="ORF">DPMN_107461</name>
</gene>
<dbReference type="InterPro" id="IPR031981">
    <property type="entry name" value="MIEAP_C"/>
</dbReference>
<keyword evidence="5" id="KW-1185">Reference proteome</keyword>
<sequence length="484" mass="55589">MGKKRLIEILTVNTDDKLEQNGALRNVAVKDAWQRLRQKIDVNEWKEADKVLQELSWNLQKINLFKAVSSVLGKLKAAFQNPDQFVEENDYSSSGTPTPRDKEQTTQLLHMTSDMTRAKDDMDIIRACLETVKTKLEKENTVPENIDTPVGASMDVQSCFQVIVSICERCHKNGREIEQLKRKTEAYEAKNKDLEKETSEKQEQIDRLTAAIDTLEKKHSEKKEEKLDNMKEQMKMKNLEKQVNLKVAEVAKLQEENNTMKNRLNELIEKKGSEMADMYNTFPPRKIADQFKDLYASLRNDAFQFYKSSLNMADQVAAARTMDIVRDAYAFCEEASLYQHGSVICGLVNPCEIFNVHQSGYKVDEVDSKQISNIRKQTSKYSCEHIKNAFVTKLESSQEKYSLEELTGCMAYIERSVELCWYMCLQTPPMHIGFADNDKQDIAVDKTKYEIGSGKGTKVDFVLWPPLYDEKEGNIVMKGVIQTK</sequence>
<name>A0A9D4K6S0_DREPO</name>
<feature type="region of interest" description="Disordered" evidence="2">
    <location>
        <begin position="86"/>
        <end position="105"/>
    </location>
</feature>
<evidence type="ECO:0000256" key="2">
    <source>
        <dbReference type="SAM" id="MobiDB-lite"/>
    </source>
</evidence>
<evidence type="ECO:0000259" key="3">
    <source>
        <dbReference type="Pfam" id="PF16026"/>
    </source>
</evidence>
<dbReference type="Proteomes" id="UP000828390">
    <property type="component" value="Unassembled WGS sequence"/>
</dbReference>
<feature type="coiled-coil region" evidence="1">
    <location>
        <begin position="177"/>
        <end position="270"/>
    </location>
</feature>
<dbReference type="EMBL" id="JAIWYP010000004">
    <property type="protein sequence ID" value="KAH3834142.1"/>
    <property type="molecule type" value="Genomic_DNA"/>
</dbReference>
<evidence type="ECO:0000313" key="4">
    <source>
        <dbReference type="EMBL" id="KAH3834142.1"/>
    </source>
</evidence>
<evidence type="ECO:0000256" key="1">
    <source>
        <dbReference type="SAM" id="Coils"/>
    </source>
</evidence>
<reference evidence="4" key="1">
    <citation type="journal article" date="2019" name="bioRxiv">
        <title>The Genome of the Zebra Mussel, Dreissena polymorpha: A Resource for Invasive Species Research.</title>
        <authorList>
            <person name="McCartney M.A."/>
            <person name="Auch B."/>
            <person name="Kono T."/>
            <person name="Mallez S."/>
            <person name="Zhang Y."/>
            <person name="Obille A."/>
            <person name="Becker A."/>
            <person name="Abrahante J.E."/>
            <person name="Garbe J."/>
            <person name="Badalamenti J.P."/>
            <person name="Herman A."/>
            <person name="Mangelson H."/>
            <person name="Liachko I."/>
            <person name="Sullivan S."/>
            <person name="Sone E.D."/>
            <person name="Koren S."/>
            <person name="Silverstein K.A.T."/>
            <person name="Beckman K.B."/>
            <person name="Gohl D.M."/>
        </authorList>
    </citation>
    <scope>NUCLEOTIDE SEQUENCE</scope>
    <source>
        <strain evidence="4">Duluth1</strain>
        <tissue evidence="4">Whole animal</tissue>
    </source>
</reference>
<dbReference type="Pfam" id="PF16026">
    <property type="entry name" value="MIEAP"/>
    <property type="match status" value="1"/>
</dbReference>
<reference evidence="4" key="2">
    <citation type="submission" date="2020-11" db="EMBL/GenBank/DDBJ databases">
        <authorList>
            <person name="McCartney M.A."/>
            <person name="Auch B."/>
            <person name="Kono T."/>
            <person name="Mallez S."/>
            <person name="Becker A."/>
            <person name="Gohl D.M."/>
            <person name="Silverstein K.A.T."/>
            <person name="Koren S."/>
            <person name="Bechman K.B."/>
            <person name="Herman A."/>
            <person name="Abrahante J.E."/>
            <person name="Garbe J."/>
        </authorList>
    </citation>
    <scope>NUCLEOTIDE SEQUENCE</scope>
    <source>
        <strain evidence="4">Duluth1</strain>
        <tissue evidence="4">Whole animal</tissue>
    </source>
</reference>
<proteinExistence type="predicted"/>
<accession>A0A9D4K6S0</accession>
<feature type="domain" description="Mitochondria-eating protein C-terminal" evidence="3">
    <location>
        <begin position="285"/>
        <end position="483"/>
    </location>
</feature>
<evidence type="ECO:0000313" key="5">
    <source>
        <dbReference type="Proteomes" id="UP000828390"/>
    </source>
</evidence>
<keyword evidence="1" id="KW-0175">Coiled coil</keyword>